<gene>
    <name evidence="8" type="ORF">BDV95DRAFT_479919</name>
</gene>
<evidence type="ECO:0000256" key="3">
    <source>
        <dbReference type="ARBA" id="ARBA00022525"/>
    </source>
</evidence>
<dbReference type="InterPro" id="IPR001929">
    <property type="entry name" value="Germin"/>
</dbReference>
<dbReference type="GO" id="GO:0030145">
    <property type="term" value="F:manganese ion binding"/>
    <property type="evidence" value="ECO:0007669"/>
    <property type="project" value="InterPro"/>
</dbReference>
<comment type="similarity">
    <text evidence="2">Belongs to the germin family.</text>
</comment>
<dbReference type="Gene3D" id="2.60.120.10">
    <property type="entry name" value="Jelly Rolls"/>
    <property type="match status" value="1"/>
</dbReference>
<feature type="domain" description="Cupin type-1" evidence="7">
    <location>
        <begin position="50"/>
        <end position="197"/>
    </location>
</feature>
<protein>
    <submittedName>
        <fullName evidence="8">RmlC-like cupin domain-containing protein</fullName>
    </submittedName>
</protein>
<dbReference type="Proteomes" id="UP000481861">
    <property type="component" value="Unassembled WGS sequence"/>
</dbReference>
<dbReference type="InterPro" id="IPR014710">
    <property type="entry name" value="RmlC-like_jellyroll"/>
</dbReference>
<evidence type="ECO:0000259" key="7">
    <source>
        <dbReference type="SMART" id="SM00835"/>
    </source>
</evidence>
<evidence type="ECO:0000256" key="2">
    <source>
        <dbReference type="ARBA" id="ARBA00007456"/>
    </source>
</evidence>
<organism evidence="8 9">
    <name type="scientific">Massariosphaeria phaeospora</name>
    <dbReference type="NCBI Taxonomy" id="100035"/>
    <lineage>
        <taxon>Eukaryota</taxon>
        <taxon>Fungi</taxon>
        <taxon>Dikarya</taxon>
        <taxon>Ascomycota</taxon>
        <taxon>Pezizomycotina</taxon>
        <taxon>Dothideomycetes</taxon>
        <taxon>Pleosporomycetidae</taxon>
        <taxon>Pleosporales</taxon>
        <taxon>Pleosporales incertae sedis</taxon>
        <taxon>Massariosphaeria</taxon>
    </lineage>
</organism>
<sequence length="228" mass="24258">MLPLLTFLLSLPATLAIDTTSRPSVNAELKLAATNLDRHHILAKDSDWTFDFQSRPNYHAAPGSVINANAATFPALTGVGLTLATLNLGPCAMLPPHLHPRATNVVVAVKGNTTSWMVGENGVRTVSVQLTEGVMTIFPAGTLHFMQNNDCQPAQLISALNSEDAGTLNILNALWTFSPETVKAAFGNAELDTETLGQRIPQPGTGANLGSFECLKRCGLDAREGIKE</sequence>
<dbReference type="InterPro" id="IPR011051">
    <property type="entry name" value="RmlC_Cupin_sf"/>
</dbReference>
<dbReference type="SMART" id="SM00835">
    <property type="entry name" value="Cupin_1"/>
    <property type="match status" value="1"/>
</dbReference>
<evidence type="ECO:0000256" key="5">
    <source>
        <dbReference type="ARBA" id="ARBA00023211"/>
    </source>
</evidence>
<keyword evidence="4" id="KW-0479">Metal-binding</keyword>
<accession>A0A7C8IJQ3</accession>
<evidence type="ECO:0000313" key="9">
    <source>
        <dbReference type="Proteomes" id="UP000481861"/>
    </source>
</evidence>
<reference evidence="8 9" key="1">
    <citation type="submission" date="2020-01" db="EMBL/GenBank/DDBJ databases">
        <authorList>
            <consortium name="DOE Joint Genome Institute"/>
            <person name="Haridas S."/>
            <person name="Albert R."/>
            <person name="Binder M."/>
            <person name="Bloem J."/>
            <person name="Labutti K."/>
            <person name="Salamov A."/>
            <person name="Andreopoulos B."/>
            <person name="Baker S.E."/>
            <person name="Barry K."/>
            <person name="Bills G."/>
            <person name="Bluhm B.H."/>
            <person name="Cannon C."/>
            <person name="Castanera R."/>
            <person name="Culley D.E."/>
            <person name="Daum C."/>
            <person name="Ezra D."/>
            <person name="Gonzalez J.B."/>
            <person name="Henrissat B."/>
            <person name="Kuo A."/>
            <person name="Liang C."/>
            <person name="Lipzen A."/>
            <person name="Lutzoni F."/>
            <person name="Magnuson J."/>
            <person name="Mondo S."/>
            <person name="Nolan M."/>
            <person name="Ohm R."/>
            <person name="Pangilinan J."/>
            <person name="Park H.-J.H."/>
            <person name="Ramirez L."/>
            <person name="Alfaro M."/>
            <person name="Sun H."/>
            <person name="Tritt A."/>
            <person name="Yoshinaga Y."/>
            <person name="Zwiers L.-H.L."/>
            <person name="Turgeon B.G."/>
            <person name="Goodwin S.B."/>
            <person name="Spatafora J.W."/>
            <person name="Crous P.W."/>
            <person name="Grigoriev I.V."/>
        </authorList>
    </citation>
    <scope>NUCLEOTIDE SEQUENCE [LARGE SCALE GENOMIC DNA]</scope>
    <source>
        <strain evidence="8 9">CBS 611.86</strain>
    </source>
</reference>
<dbReference type="CDD" id="cd02241">
    <property type="entry name" value="cupin_OxOx"/>
    <property type="match status" value="1"/>
</dbReference>
<evidence type="ECO:0000256" key="6">
    <source>
        <dbReference type="SAM" id="SignalP"/>
    </source>
</evidence>
<name>A0A7C8IJQ3_9PLEO</name>
<feature type="chain" id="PRO_5028851047" evidence="6">
    <location>
        <begin position="17"/>
        <end position="228"/>
    </location>
</feature>
<keyword evidence="9" id="KW-1185">Reference proteome</keyword>
<proteinExistence type="inferred from homology"/>
<comment type="subcellular location">
    <subcellularLocation>
        <location evidence="1">Secreted</location>
    </subcellularLocation>
</comment>
<keyword evidence="5" id="KW-0464">Manganese</keyword>
<evidence type="ECO:0000313" key="8">
    <source>
        <dbReference type="EMBL" id="KAF2878093.1"/>
    </source>
</evidence>
<keyword evidence="3" id="KW-0964">Secreted</keyword>
<dbReference type="PANTHER" id="PTHR31238">
    <property type="entry name" value="GERMIN-LIKE PROTEIN SUBFAMILY 3 MEMBER 3"/>
    <property type="match status" value="1"/>
</dbReference>
<keyword evidence="6" id="KW-0732">Signal</keyword>
<dbReference type="EMBL" id="JAADJZ010000001">
    <property type="protein sequence ID" value="KAF2878093.1"/>
    <property type="molecule type" value="Genomic_DNA"/>
</dbReference>
<dbReference type="AlphaFoldDB" id="A0A7C8IJQ3"/>
<dbReference type="GO" id="GO:0005576">
    <property type="term" value="C:extracellular region"/>
    <property type="evidence" value="ECO:0007669"/>
    <property type="project" value="UniProtKB-SubCell"/>
</dbReference>
<evidence type="ECO:0000256" key="4">
    <source>
        <dbReference type="ARBA" id="ARBA00022723"/>
    </source>
</evidence>
<dbReference type="Pfam" id="PF00190">
    <property type="entry name" value="Cupin_1"/>
    <property type="match status" value="1"/>
</dbReference>
<dbReference type="PRINTS" id="PR00325">
    <property type="entry name" value="GERMIN"/>
</dbReference>
<comment type="caution">
    <text evidence="8">The sequence shown here is derived from an EMBL/GenBank/DDBJ whole genome shotgun (WGS) entry which is preliminary data.</text>
</comment>
<dbReference type="InterPro" id="IPR006045">
    <property type="entry name" value="Cupin_1"/>
</dbReference>
<feature type="signal peptide" evidence="6">
    <location>
        <begin position="1"/>
        <end position="16"/>
    </location>
</feature>
<dbReference type="OrthoDB" id="1921208at2759"/>
<dbReference type="SUPFAM" id="SSF51182">
    <property type="entry name" value="RmlC-like cupins"/>
    <property type="match status" value="1"/>
</dbReference>
<evidence type="ECO:0000256" key="1">
    <source>
        <dbReference type="ARBA" id="ARBA00004613"/>
    </source>
</evidence>